<dbReference type="InterPro" id="IPR011650">
    <property type="entry name" value="Peptidase_M20_dimer"/>
</dbReference>
<proteinExistence type="predicted"/>
<dbReference type="Pfam" id="PF01546">
    <property type="entry name" value="Peptidase_M20"/>
    <property type="match status" value="1"/>
</dbReference>
<evidence type="ECO:0000259" key="2">
    <source>
        <dbReference type="Pfam" id="PF07687"/>
    </source>
</evidence>
<protein>
    <submittedName>
        <fullName evidence="3">Amidohydrolase</fullName>
    </submittedName>
</protein>
<dbReference type="RefSeq" id="WP_379736963.1">
    <property type="nucleotide sequence ID" value="NZ_JBHRVV010000001.1"/>
</dbReference>
<dbReference type="SUPFAM" id="SSF55031">
    <property type="entry name" value="Bacterial exopeptidase dimerisation domain"/>
    <property type="match status" value="1"/>
</dbReference>
<comment type="caution">
    <text evidence="3">The sequence shown here is derived from an EMBL/GenBank/DDBJ whole genome shotgun (WGS) entry which is preliminary data.</text>
</comment>
<organism evidence="3 4">
    <name type="scientific">Massilia haematophila</name>
    <dbReference type="NCBI Taxonomy" id="457923"/>
    <lineage>
        <taxon>Bacteria</taxon>
        <taxon>Pseudomonadati</taxon>
        <taxon>Pseudomonadota</taxon>
        <taxon>Betaproteobacteria</taxon>
        <taxon>Burkholderiales</taxon>
        <taxon>Oxalobacteraceae</taxon>
        <taxon>Telluria group</taxon>
        <taxon>Massilia</taxon>
    </lineage>
</organism>
<accession>A0ABV7PRD1</accession>
<dbReference type="PANTHER" id="PTHR11014">
    <property type="entry name" value="PEPTIDASE M20 FAMILY MEMBER"/>
    <property type="match status" value="1"/>
</dbReference>
<sequence length="462" mass="49242">MSALLQRWVARLPGLRLTVLAGTVFMFPGIAIMDTAHAQQQQESMPAKTASFPSPSAALLKELEAVYKDLHANPELGMQEVRTAKIAADWLRKQGFEVTEKVGGTGVVGILRNGDGPTVLLRADMDALDMKEDTGLPYASKKEGKGPSGASVPVAHSCGHDMHVTWLMGATRMLAEHRKNWRGTVMAVFQPAEETGKGARAMIDDGMVKRFPKPAVVLGQHVMPLRAGRIGTRIGLLLSMSDSVGVKLFGRGGHGSAPEKTVDPVVMAAASVMRLQTVVSREVGITEGAVVTVGALQAGSSANIIPNDATMHLNIRTFDEQVRKTVLGAIRRIINAEAAASNAPKPPAFEEQGHFPATYNDKVATPKVVAALKGRFGADQVGEIVPASASEDFSWFARAWDVPSVYWAVGGTDPALYDRLEREGRVNEIPSNHSPQFAPTITPTVGRGVEAMLAAAGPWLAP</sequence>
<name>A0ABV7PRD1_9BURK</name>
<dbReference type="NCBIfam" id="TIGR01891">
    <property type="entry name" value="amidohydrolases"/>
    <property type="match status" value="1"/>
</dbReference>
<dbReference type="InterPro" id="IPR036264">
    <property type="entry name" value="Bact_exopeptidase_dim_dom"/>
</dbReference>
<keyword evidence="4" id="KW-1185">Reference proteome</keyword>
<dbReference type="EMBL" id="JBHRVV010000001">
    <property type="protein sequence ID" value="MFC3460372.1"/>
    <property type="molecule type" value="Genomic_DNA"/>
</dbReference>
<feature type="domain" description="Peptidase M20 dimerisation" evidence="2">
    <location>
        <begin position="246"/>
        <end position="339"/>
    </location>
</feature>
<dbReference type="PANTHER" id="PTHR11014:SF63">
    <property type="entry name" value="METALLOPEPTIDASE, PUTATIVE (AFU_ORTHOLOGUE AFUA_6G09600)-RELATED"/>
    <property type="match status" value="1"/>
</dbReference>
<keyword evidence="1" id="KW-0378">Hydrolase</keyword>
<dbReference type="Proteomes" id="UP001595665">
    <property type="component" value="Unassembled WGS sequence"/>
</dbReference>
<dbReference type="SUPFAM" id="SSF53187">
    <property type="entry name" value="Zn-dependent exopeptidases"/>
    <property type="match status" value="1"/>
</dbReference>
<evidence type="ECO:0000313" key="3">
    <source>
        <dbReference type="EMBL" id="MFC3460372.1"/>
    </source>
</evidence>
<dbReference type="Pfam" id="PF07687">
    <property type="entry name" value="M20_dimer"/>
    <property type="match status" value="1"/>
</dbReference>
<dbReference type="InterPro" id="IPR002933">
    <property type="entry name" value="Peptidase_M20"/>
</dbReference>
<evidence type="ECO:0000256" key="1">
    <source>
        <dbReference type="ARBA" id="ARBA00022801"/>
    </source>
</evidence>
<gene>
    <name evidence="3" type="ORF">ACFOPH_19235</name>
</gene>
<dbReference type="Gene3D" id="3.30.70.360">
    <property type="match status" value="1"/>
</dbReference>
<dbReference type="Gene3D" id="3.40.630.10">
    <property type="entry name" value="Zn peptidases"/>
    <property type="match status" value="1"/>
</dbReference>
<evidence type="ECO:0000313" key="4">
    <source>
        <dbReference type="Proteomes" id="UP001595665"/>
    </source>
</evidence>
<dbReference type="InterPro" id="IPR017439">
    <property type="entry name" value="Amidohydrolase"/>
</dbReference>
<reference evidence="4" key="1">
    <citation type="journal article" date="2019" name="Int. J. Syst. Evol. Microbiol.">
        <title>The Global Catalogue of Microorganisms (GCM) 10K type strain sequencing project: providing services to taxonomists for standard genome sequencing and annotation.</title>
        <authorList>
            <consortium name="The Broad Institute Genomics Platform"/>
            <consortium name="The Broad Institute Genome Sequencing Center for Infectious Disease"/>
            <person name="Wu L."/>
            <person name="Ma J."/>
        </authorList>
    </citation>
    <scope>NUCLEOTIDE SEQUENCE [LARGE SCALE GENOMIC DNA]</scope>
    <source>
        <strain evidence="4">CCM 7480</strain>
    </source>
</reference>